<dbReference type="CDD" id="cd00130">
    <property type="entry name" value="PAS"/>
    <property type="match status" value="1"/>
</dbReference>
<evidence type="ECO:0000256" key="7">
    <source>
        <dbReference type="ARBA" id="ARBA00022692"/>
    </source>
</evidence>
<evidence type="ECO:0000256" key="13">
    <source>
        <dbReference type="ARBA" id="ARBA00023136"/>
    </source>
</evidence>
<evidence type="ECO:0000256" key="4">
    <source>
        <dbReference type="ARBA" id="ARBA00022475"/>
    </source>
</evidence>
<keyword evidence="8" id="KW-0547">Nucleotide-binding</keyword>
<feature type="domain" description="Histidine kinase" evidence="15">
    <location>
        <begin position="312"/>
        <end position="524"/>
    </location>
</feature>
<dbReference type="PROSITE" id="PS50109">
    <property type="entry name" value="HIS_KIN"/>
    <property type="match status" value="1"/>
</dbReference>
<keyword evidence="10" id="KW-0067">ATP-binding</keyword>
<dbReference type="EMBL" id="WOCA01000018">
    <property type="protein sequence ID" value="MUK90162.1"/>
    <property type="molecule type" value="Genomic_DNA"/>
</dbReference>
<dbReference type="SMART" id="SM00091">
    <property type="entry name" value="PAS"/>
    <property type="match status" value="1"/>
</dbReference>
<sequence length="524" mass="58209">MQKISLKTKILVLITGLIVLVTILLTAINAYLESKDIEEQIGQQALHVATTISVMPTIVEAYKLENPSEVIQPIVEEIREFIGAEFIVVGNHDSIRYAHPDEEKIGKKMVGGDNDRALLHGEYYTSKAVGSLGPSLRGKAPIFNKNGEVIGIVSVGFMVDDIRTIVFNRLLKISGASLIVLLIGIIGGILLAKNIRKEIFGLEPYQIASLFRDRNAILSSVKEGIIAIDHQGMITMMNESAQRILGLSKDHVHKRIEDVFPNTRMYHVLSSGDTMKDDEMILNNRQVIVNRTPIVSDEGNVVGVVASFRDKTEINEMLTTLTEVRKYSEDLRAQTHEFTNKLYVLSGLLQLGHYDEAIELIQTESKMNIVQNKVLLQQIQDRTVQAILLGKIGKASEKKIDFKIDGNSHLKKLPKHIDLSKLITILGNLLDNAMEAVEHKDEKIVTFFVTDIGRDVVFEVSDGGDGIAEEQVERLFELGYSTKQGNDRGFGLALVKQTVHELGGHIEFHNQSNGGAVFSVFLPK</sequence>
<comment type="subcellular location">
    <subcellularLocation>
        <location evidence="2">Cell membrane</location>
        <topology evidence="2">Multi-pass membrane protein</topology>
    </subcellularLocation>
</comment>
<dbReference type="InterPro" id="IPR005467">
    <property type="entry name" value="His_kinase_dom"/>
</dbReference>
<dbReference type="Pfam" id="PF17203">
    <property type="entry name" value="sCache_3_2"/>
    <property type="match status" value="1"/>
</dbReference>
<dbReference type="Gene3D" id="3.30.565.10">
    <property type="entry name" value="Histidine kinase-like ATPase, C-terminal domain"/>
    <property type="match status" value="1"/>
</dbReference>
<dbReference type="Pfam" id="PF14689">
    <property type="entry name" value="SPOB_a"/>
    <property type="match status" value="1"/>
</dbReference>
<dbReference type="Gene3D" id="1.10.287.130">
    <property type="match status" value="1"/>
</dbReference>
<dbReference type="InterPro" id="IPR035965">
    <property type="entry name" value="PAS-like_dom_sf"/>
</dbReference>
<dbReference type="InterPro" id="IPR036890">
    <property type="entry name" value="HATPase_C_sf"/>
</dbReference>
<dbReference type="InterPro" id="IPR004358">
    <property type="entry name" value="Sig_transdc_His_kin-like_C"/>
</dbReference>
<dbReference type="CDD" id="cd16915">
    <property type="entry name" value="HATPase_DpiB-CitA-like"/>
    <property type="match status" value="1"/>
</dbReference>
<dbReference type="SUPFAM" id="SSF55890">
    <property type="entry name" value="Sporulation response regulatory protein Spo0B"/>
    <property type="match status" value="1"/>
</dbReference>
<dbReference type="SUPFAM" id="SSF103190">
    <property type="entry name" value="Sensory domain-like"/>
    <property type="match status" value="1"/>
</dbReference>
<dbReference type="PROSITE" id="PS50112">
    <property type="entry name" value="PAS"/>
    <property type="match status" value="1"/>
</dbReference>
<evidence type="ECO:0000256" key="3">
    <source>
        <dbReference type="ARBA" id="ARBA00012438"/>
    </source>
</evidence>
<dbReference type="InterPro" id="IPR003594">
    <property type="entry name" value="HATPase_dom"/>
</dbReference>
<evidence type="ECO:0000256" key="5">
    <source>
        <dbReference type="ARBA" id="ARBA00022553"/>
    </source>
</evidence>
<evidence type="ECO:0000256" key="11">
    <source>
        <dbReference type="ARBA" id="ARBA00022989"/>
    </source>
</evidence>
<keyword evidence="18" id="KW-1185">Reference proteome</keyword>
<dbReference type="GO" id="GO:0000155">
    <property type="term" value="F:phosphorelay sensor kinase activity"/>
    <property type="evidence" value="ECO:0007669"/>
    <property type="project" value="InterPro"/>
</dbReference>
<dbReference type="InterPro" id="IPR029151">
    <property type="entry name" value="Sensor-like_sf"/>
</dbReference>
<evidence type="ECO:0000313" key="18">
    <source>
        <dbReference type="Proteomes" id="UP000469125"/>
    </source>
</evidence>
<dbReference type="FunFam" id="3.30.450.20:FF:000018">
    <property type="entry name" value="Sensor histidine kinase DcuS"/>
    <property type="match status" value="1"/>
</dbReference>
<keyword evidence="12" id="KW-0902">Two-component regulatory system</keyword>
<dbReference type="InterPro" id="IPR039506">
    <property type="entry name" value="SPOB_a"/>
</dbReference>
<dbReference type="PANTHER" id="PTHR43547">
    <property type="entry name" value="TWO-COMPONENT HISTIDINE KINASE"/>
    <property type="match status" value="1"/>
</dbReference>
<feature type="transmembrane region" description="Helical" evidence="14">
    <location>
        <begin position="173"/>
        <end position="192"/>
    </location>
</feature>
<keyword evidence="5" id="KW-0597">Phosphoprotein</keyword>
<comment type="catalytic activity">
    <reaction evidence="1">
        <text>ATP + protein L-histidine = ADP + protein N-phospho-L-histidine.</text>
        <dbReference type="EC" id="2.7.13.3"/>
    </reaction>
</comment>
<dbReference type="SMART" id="SM00387">
    <property type="entry name" value="HATPase_c"/>
    <property type="match status" value="1"/>
</dbReference>
<evidence type="ECO:0000256" key="8">
    <source>
        <dbReference type="ARBA" id="ARBA00022741"/>
    </source>
</evidence>
<dbReference type="SUPFAM" id="SSF55874">
    <property type="entry name" value="ATPase domain of HSP90 chaperone/DNA topoisomerase II/histidine kinase"/>
    <property type="match status" value="1"/>
</dbReference>
<dbReference type="EC" id="2.7.13.3" evidence="3"/>
<keyword evidence="4" id="KW-1003">Cell membrane</keyword>
<dbReference type="PANTHER" id="PTHR43547:SF3">
    <property type="entry name" value="SENSOR PROTEIN CITS"/>
    <property type="match status" value="1"/>
</dbReference>
<evidence type="ECO:0000256" key="12">
    <source>
        <dbReference type="ARBA" id="ARBA00023012"/>
    </source>
</evidence>
<evidence type="ECO:0000259" key="15">
    <source>
        <dbReference type="PROSITE" id="PS50109"/>
    </source>
</evidence>
<keyword evidence="9" id="KW-0418">Kinase</keyword>
<keyword evidence="13 14" id="KW-0472">Membrane</keyword>
<name>A0A6N8FKI0_9BACI</name>
<comment type="caution">
    <text evidence="17">The sequence shown here is derived from an EMBL/GenBank/DDBJ whole genome shotgun (WGS) entry which is preliminary data.</text>
</comment>
<dbReference type="SUPFAM" id="SSF55785">
    <property type="entry name" value="PYP-like sensor domain (PAS domain)"/>
    <property type="match status" value="1"/>
</dbReference>
<feature type="domain" description="PAS" evidence="16">
    <location>
        <begin position="217"/>
        <end position="252"/>
    </location>
</feature>
<evidence type="ECO:0000256" key="2">
    <source>
        <dbReference type="ARBA" id="ARBA00004651"/>
    </source>
</evidence>
<evidence type="ECO:0000256" key="10">
    <source>
        <dbReference type="ARBA" id="ARBA00022840"/>
    </source>
</evidence>
<dbReference type="GO" id="GO:0005886">
    <property type="term" value="C:plasma membrane"/>
    <property type="evidence" value="ECO:0007669"/>
    <property type="project" value="UniProtKB-SubCell"/>
</dbReference>
<gene>
    <name evidence="17" type="ORF">GMD78_17455</name>
</gene>
<dbReference type="AlphaFoldDB" id="A0A6N8FKI0"/>
<dbReference type="Pfam" id="PF02518">
    <property type="entry name" value="HATPase_c"/>
    <property type="match status" value="1"/>
</dbReference>
<evidence type="ECO:0000256" key="14">
    <source>
        <dbReference type="SAM" id="Phobius"/>
    </source>
</evidence>
<evidence type="ECO:0000259" key="16">
    <source>
        <dbReference type="PROSITE" id="PS50112"/>
    </source>
</evidence>
<keyword evidence="7 14" id="KW-0812">Transmembrane</keyword>
<evidence type="ECO:0000256" key="6">
    <source>
        <dbReference type="ARBA" id="ARBA00022679"/>
    </source>
</evidence>
<proteinExistence type="predicted"/>
<dbReference type="NCBIfam" id="TIGR00229">
    <property type="entry name" value="sensory_box"/>
    <property type="match status" value="1"/>
</dbReference>
<dbReference type="Proteomes" id="UP000469125">
    <property type="component" value="Unassembled WGS sequence"/>
</dbReference>
<dbReference type="InterPro" id="IPR000014">
    <property type="entry name" value="PAS"/>
</dbReference>
<protein>
    <recommendedName>
        <fullName evidence="3">histidine kinase</fullName>
        <ecNumber evidence="3">2.7.13.3</ecNumber>
    </recommendedName>
</protein>
<accession>A0A6N8FKI0</accession>
<reference evidence="17 18" key="1">
    <citation type="submission" date="2019-11" db="EMBL/GenBank/DDBJ databases">
        <authorList>
            <person name="Li X."/>
        </authorList>
    </citation>
    <scope>NUCLEOTIDE SEQUENCE [LARGE SCALE GENOMIC DNA]</scope>
    <source>
        <strain evidence="17 18">L9</strain>
    </source>
</reference>
<dbReference type="Pfam" id="PF13426">
    <property type="entry name" value="PAS_9"/>
    <property type="match status" value="1"/>
</dbReference>
<keyword evidence="6" id="KW-0808">Transferase</keyword>
<dbReference type="InterPro" id="IPR016120">
    <property type="entry name" value="Sig_transdc_His_kin_SpoOB"/>
</dbReference>
<evidence type="ECO:0000256" key="1">
    <source>
        <dbReference type="ARBA" id="ARBA00000085"/>
    </source>
</evidence>
<dbReference type="GO" id="GO:0005524">
    <property type="term" value="F:ATP binding"/>
    <property type="evidence" value="ECO:0007669"/>
    <property type="project" value="UniProtKB-KW"/>
</dbReference>
<keyword evidence="11 14" id="KW-1133">Transmembrane helix</keyword>
<dbReference type="RefSeq" id="WP_155670699.1">
    <property type="nucleotide sequence ID" value="NZ_WOCA01000018.1"/>
</dbReference>
<evidence type="ECO:0000313" key="17">
    <source>
        <dbReference type="EMBL" id="MUK90162.1"/>
    </source>
</evidence>
<dbReference type="InterPro" id="IPR033463">
    <property type="entry name" value="sCache_3"/>
</dbReference>
<organism evidence="17 18">
    <name type="scientific">Ornithinibacillus caprae</name>
    <dbReference type="NCBI Taxonomy" id="2678566"/>
    <lineage>
        <taxon>Bacteria</taxon>
        <taxon>Bacillati</taxon>
        <taxon>Bacillota</taxon>
        <taxon>Bacilli</taxon>
        <taxon>Bacillales</taxon>
        <taxon>Bacillaceae</taxon>
        <taxon>Ornithinibacillus</taxon>
    </lineage>
</organism>
<evidence type="ECO:0000256" key="9">
    <source>
        <dbReference type="ARBA" id="ARBA00022777"/>
    </source>
</evidence>
<dbReference type="PRINTS" id="PR00344">
    <property type="entry name" value="BCTRLSENSOR"/>
</dbReference>
<dbReference type="Gene3D" id="3.30.450.20">
    <property type="entry name" value="PAS domain"/>
    <property type="match status" value="2"/>
</dbReference>